<name>A0AAU9P375_9ASTR</name>
<sequence>MEGEAKNLSEEVSGLSERNRRLVDDLSETLRCQEELKKLNKDLLIKAGDATGRRLKLIKELEEGSQQFESLNLQYTEKEGIPSFVHFVLNSGGFGDVNAALQTVAIQLGLHHACIEMKARYP</sequence>
<evidence type="ECO:0000313" key="1">
    <source>
        <dbReference type="EMBL" id="CAH1444467.1"/>
    </source>
</evidence>
<reference evidence="1 2" key="1">
    <citation type="submission" date="2022-01" db="EMBL/GenBank/DDBJ databases">
        <authorList>
            <person name="Xiong W."/>
            <person name="Schranz E."/>
        </authorList>
    </citation>
    <scope>NUCLEOTIDE SEQUENCE [LARGE SCALE GENOMIC DNA]</scope>
</reference>
<protein>
    <submittedName>
        <fullName evidence="1">Uncharacterized protein</fullName>
    </submittedName>
</protein>
<dbReference type="AlphaFoldDB" id="A0AAU9P375"/>
<proteinExistence type="predicted"/>
<evidence type="ECO:0000313" key="2">
    <source>
        <dbReference type="Proteomes" id="UP001157418"/>
    </source>
</evidence>
<organism evidence="1 2">
    <name type="scientific">Lactuca virosa</name>
    <dbReference type="NCBI Taxonomy" id="75947"/>
    <lineage>
        <taxon>Eukaryota</taxon>
        <taxon>Viridiplantae</taxon>
        <taxon>Streptophyta</taxon>
        <taxon>Embryophyta</taxon>
        <taxon>Tracheophyta</taxon>
        <taxon>Spermatophyta</taxon>
        <taxon>Magnoliopsida</taxon>
        <taxon>eudicotyledons</taxon>
        <taxon>Gunneridae</taxon>
        <taxon>Pentapetalae</taxon>
        <taxon>asterids</taxon>
        <taxon>campanulids</taxon>
        <taxon>Asterales</taxon>
        <taxon>Asteraceae</taxon>
        <taxon>Cichorioideae</taxon>
        <taxon>Cichorieae</taxon>
        <taxon>Lactucinae</taxon>
        <taxon>Lactuca</taxon>
    </lineage>
</organism>
<accession>A0AAU9P375</accession>
<dbReference type="Proteomes" id="UP001157418">
    <property type="component" value="Unassembled WGS sequence"/>
</dbReference>
<dbReference type="EMBL" id="CAKMRJ010005523">
    <property type="protein sequence ID" value="CAH1444467.1"/>
    <property type="molecule type" value="Genomic_DNA"/>
</dbReference>
<keyword evidence="2" id="KW-1185">Reference proteome</keyword>
<gene>
    <name evidence="1" type="ORF">LVIROSA_LOCUS30293</name>
</gene>
<comment type="caution">
    <text evidence="1">The sequence shown here is derived from an EMBL/GenBank/DDBJ whole genome shotgun (WGS) entry which is preliminary data.</text>
</comment>